<dbReference type="PANTHER" id="PTHR36504">
    <property type="entry name" value="LIPOPOLYSACCHARIDE EXPORT SYSTEM PROTEIN LPTA"/>
    <property type="match status" value="1"/>
</dbReference>
<evidence type="ECO:0000313" key="4">
    <source>
        <dbReference type="EMBL" id="TXC73441.1"/>
    </source>
</evidence>
<reference evidence="4 5" key="1">
    <citation type="submission" date="2019-08" db="EMBL/GenBank/DDBJ databases">
        <title>Sphingorhabdus soil sp. nov., isolated from arctic soil.</title>
        <authorList>
            <person name="Liu Y."/>
        </authorList>
    </citation>
    <scope>NUCLEOTIDE SEQUENCE [LARGE SCALE GENOMIC DNA]</scope>
    <source>
        <strain evidence="4 5">D-2Q-5-6</strain>
    </source>
</reference>
<evidence type="ECO:0000256" key="1">
    <source>
        <dbReference type="ARBA" id="ARBA00022729"/>
    </source>
</evidence>
<feature type="domain" description="Organic solvent tolerance-like N-terminal" evidence="3">
    <location>
        <begin position="54"/>
        <end position="157"/>
    </location>
</feature>
<dbReference type="GO" id="GO:0009279">
    <property type="term" value="C:cell outer membrane"/>
    <property type="evidence" value="ECO:0007669"/>
    <property type="project" value="TreeGrafter"/>
</dbReference>
<gene>
    <name evidence="4" type="ORF">FSZ31_01410</name>
</gene>
<dbReference type="GO" id="GO:0030288">
    <property type="term" value="C:outer membrane-bounded periplasmic space"/>
    <property type="evidence" value="ECO:0007669"/>
    <property type="project" value="TreeGrafter"/>
</dbReference>
<keyword evidence="1" id="KW-0732">Signal</keyword>
<feature type="compositionally biased region" description="Polar residues" evidence="2">
    <location>
        <begin position="175"/>
        <end position="193"/>
    </location>
</feature>
<name>A0A5C6UMU1_9SPHN</name>
<dbReference type="Gene3D" id="2.60.450.10">
    <property type="entry name" value="Lipopolysaccharide (LPS) transport protein A like domain"/>
    <property type="match status" value="1"/>
</dbReference>
<accession>A0A5C6UMU1</accession>
<evidence type="ECO:0000256" key="2">
    <source>
        <dbReference type="SAM" id="MobiDB-lite"/>
    </source>
</evidence>
<protein>
    <submittedName>
        <fullName evidence="4">OstA family protein</fullName>
    </submittedName>
</protein>
<dbReference type="Proteomes" id="UP000321129">
    <property type="component" value="Unassembled WGS sequence"/>
</dbReference>
<evidence type="ECO:0000259" key="3">
    <source>
        <dbReference type="Pfam" id="PF03968"/>
    </source>
</evidence>
<dbReference type="PANTHER" id="PTHR36504:SF1">
    <property type="entry name" value="LIPOPOLYSACCHARIDE EXPORT SYSTEM PROTEIN LPTA"/>
    <property type="match status" value="1"/>
</dbReference>
<keyword evidence="5" id="KW-1185">Reference proteome</keyword>
<dbReference type="AlphaFoldDB" id="A0A5C6UMU1"/>
<dbReference type="Pfam" id="PF03968">
    <property type="entry name" value="LptD_N"/>
    <property type="match status" value="1"/>
</dbReference>
<evidence type="ECO:0000313" key="5">
    <source>
        <dbReference type="Proteomes" id="UP000321129"/>
    </source>
</evidence>
<dbReference type="EMBL" id="VOPY01000001">
    <property type="protein sequence ID" value="TXC73441.1"/>
    <property type="molecule type" value="Genomic_DNA"/>
</dbReference>
<dbReference type="OrthoDB" id="9811926at2"/>
<proteinExistence type="predicted"/>
<comment type="caution">
    <text evidence="4">The sequence shown here is derived from an EMBL/GenBank/DDBJ whole genome shotgun (WGS) entry which is preliminary data.</text>
</comment>
<dbReference type="InterPro" id="IPR005653">
    <property type="entry name" value="OstA-like_N"/>
</dbReference>
<sequence>MTGSNYRVTLRDAALGLGGFAVTAMLLASIGAGPVASAQALANHNSNAPVDFAADRIEVQDRSDRVVIAGSVRVTQAGLTLTAARMTVAYARSGSVQVNRIDASGGVTVTKGDESARGNVAIYDLNRRLITLVGDVRLNQGANRLNGGRLVIDLASGRSTIDGQGATRAADGTTAPGQNGRVTGTFTVPQRGD</sequence>
<dbReference type="GO" id="GO:0015920">
    <property type="term" value="P:lipopolysaccharide transport"/>
    <property type="evidence" value="ECO:0007669"/>
    <property type="project" value="TreeGrafter"/>
</dbReference>
<dbReference type="InterPro" id="IPR052037">
    <property type="entry name" value="LPS_export_LptA"/>
</dbReference>
<dbReference type="GO" id="GO:0017089">
    <property type="term" value="F:glycolipid transfer activity"/>
    <property type="evidence" value="ECO:0007669"/>
    <property type="project" value="TreeGrafter"/>
</dbReference>
<feature type="region of interest" description="Disordered" evidence="2">
    <location>
        <begin position="163"/>
        <end position="193"/>
    </location>
</feature>
<organism evidence="4 5">
    <name type="scientific">Flavisphingopyxis soli</name>
    <dbReference type="NCBI Taxonomy" id="2601267"/>
    <lineage>
        <taxon>Bacteria</taxon>
        <taxon>Pseudomonadati</taxon>
        <taxon>Pseudomonadota</taxon>
        <taxon>Alphaproteobacteria</taxon>
        <taxon>Sphingomonadales</taxon>
        <taxon>Sphingopyxidaceae</taxon>
        <taxon>Flavisphingopyxis</taxon>
    </lineage>
</organism>